<dbReference type="AlphaFoldDB" id="A0A6J7UTH1"/>
<name>A0A6J7UTH1_9ZZZZ</name>
<dbReference type="GO" id="GO:0016020">
    <property type="term" value="C:membrane"/>
    <property type="evidence" value="ECO:0007669"/>
    <property type="project" value="UniProtKB-SubCell"/>
</dbReference>
<dbReference type="PANTHER" id="PTHR45724:SF13">
    <property type="entry name" value="AQUAPORIN NIP1-1-RELATED"/>
    <property type="match status" value="1"/>
</dbReference>
<keyword evidence="3 6" id="KW-0812">Transmembrane</keyword>
<keyword evidence="5 6" id="KW-0472">Membrane</keyword>
<dbReference type="InterPro" id="IPR022357">
    <property type="entry name" value="MIP_CS"/>
</dbReference>
<feature type="transmembrane region" description="Helical" evidence="6">
    <location>
        <begin position="109"/>
        <end position="135"/>
    </location>
</feature>
<feature type="transmembrane region" description="Helical" evidence="6">
    <location>
        <begin position="66"/>
        <end position="88"/>
    </location>
</feature>
<protein>
    <submittedName>
        <fullName evidence="7">Unannotated protein</fullName>
    </submittedName>
</protein>
<gene>
    <name evidence="7" type="ORF">UFOPK4354_01896</name>
</gene>
<proteinExistence type="predicted"/>
<evidence type="ECO:0000256" key="6">
    <source>
        <dbReference type="SAM" id="Phobius"/>
    </source>
</evidence>
<feature type="transmembrane region" description="Helical" evidence="6">
    <location>
        <begin position="155"/>
        <end position="173"/>
    </location>
</feature>
<organism evidence="7">
    <name type="scientific">freshwater metagenome</name>
    <dbReference type="NCBI Taxonomy" id="449393"/>
    <lineage>
        <taxon>unclassified sequences</taxon>
        <taxon>metagenomes</taxon>
        <taxon>ecological metagenomes</taxon>
    </lineage>
</organism>
<evidence type="ECO:0000256" key="4">
    <source>
        <dbReference type="ARBA" id="ARBA00022989"/>
    </source>
</evidence>
<feature type="transmembrane region" description="Helical" evidence="6">
    <location>
        <begin position="224"/>
        <end position="245"/>
    </location>
</feature>
<dbReference type="GO" id="GO:0015267">
    <property type="term" value="F:channel activity"/>
    <property type="evidence" value="ECO:0007669"/>
    <property type="project" value="InterPro"/>
</dbReference>
<dbReference type="Pfam" id="PF00230">
    <property type="entry name" value="MIP"/>
    <property type="match status" value="1"/>
</dbReference>
<dbReference type="PANTHER" id="PTHR45724">
    <property type="entry name" value="AQUAPORIN NIP2-1"/>
    <property type="match status" value="1"/>
</dbReference>
<dbReference type="PRINTS" id="PR00783">
    <property type="entry name" value="MINTRINSICP"/>
</dbReference>
<dbReference type="PROSITE" id="PS00221">
    <property type="entry name" value="MIP"/>
    <property type="match status" value="1"/>
</dbReference>
<keyword evidence="2" id="KW-0813">Transport</keyword>
<keyword evidence="4 6" id="KW-1133">Transmembrane helix</keyword>
<evidence type="ECO:0000313" key="7">
    <source>
        <dbReference type="EMBL" id="CAB5069239.1"/>
    </source>
</evidence>
<evidence type="ECO:0000256" key="1">
    <source>
        <dbReference type="ARBA" id="ARBA00004141"/>
    </source>
</evidence>
<accession>A0A6J7UTH1</accession>
<dbReference type="Gene3D" id="1.20.1080.10">
    <property type="entry name" value="Glycerol uptake facilitator protein"/>
    <property type="match status" value="1"/>
</dbReference>
<comment type="subcellular location">
    <subcellularLocation>
        <location evidence="1">Membrane</location>
        <topology evidence="1">Multi-pass membrane protein</topology>
    </subcellularLocation>
</comment>
<dbReference type="SUPFAM" id="SSF81338">
    <property type="entry name" value="Aquaporin-like"/>
    <property type="match status" value="1"/>
</dbReference>
<dbReference type="InterPro" id="IPR000425">
    <property type="entry name" value="MIP"/>
</dbReference>
<dbReference type="InterPro" id="IPR023271">
    <property type="entry name" value="Aquaporin-like"/>
</dbReference>
<evidence type="ECO:0000256" key="2">
    <source>
        <dbReference type="ARBA" id="ARBA00022448"/>
    </source>
</evidence>
<evidence type="ECO:0000256" key="5">
    <source>
        <dbReference type="ARBA" id="ARBA00023136"/>
    </source>
</evidence>
<sequence length="265" mass="27581">MSEQVTGKEALLEEVGGRQFSASWTSNEHRGRRLLAEFIGTFGLVFVLSAGAAILVKYGGGNPPSYVTALVLSSFAALWLMVAIFFLGDISAHFNPAMTLAFALRRDMGWAMAAAYWVVQFAAAIAGALLARWFFGPLGNLAATRPPEGLALESVAFEALLTFGLVLMVLGMANGPKLSGPYVPFAVGAYIMALGSLGGPFEGAAMNPARALGPDVALGDLSTWWVYLVGPCAGAVIATGVAYVLRGPAKAQEAMAAMGNPTATE</sequence>
<feature type="transmembrane region" description="Helical" evidence="6">
    <location>
        <begin position="34"/>
        <end position="54"/>
    </location>
</feature>
<evidence type="ECO:0000256" key="3">
    <source>
        <dbReference type="ARBA" id="ARBA00022692"/>
    </source>
</evidence>
<dbReference type="InterPro" id="IPR034294">
    <property type="entry name" value="Aquaporin_transptr"/>
</dbReference>
<reference evidence="7" key="1">
    <citation type="submission" date="2020-05" db="EMBL/GenBank/DDBJ databases">
        <authorList>
            <person name="Chiriac C."/>
            <person name="Salcher M."/>
            <person name="Ghai R."/>
            <person name="Kavagutti S V."/>
        </authorList>
    </citation>
    <scope>NUCLEOTIDE SEQUENCE</scope>
</reference>
<feature type="transmembrane region" description="Helical" evidence="6">
    <location>
        <begin position="185"/>
        <end position="204"/>
    </location>
</feature>
<dbReference type="EMBL" id="CAFBQW010000297">
    <property type="protein sequence ID" value="CAB5069239.1"/>
    <property type="molecule type" value="Genomic_DNA"/>
</dbReference>